<dbReference type="RefSeq" id="XP_013252875.1">
    <property type="nucleotide sequence ID" value="XM_013397421.1"/>
</dbReference>
<feature type="region of interest" description="Disordered" evidence="1">
    <location>
        <begin position="120"/>
        <end position="152"/>
    </location>
</feature>
<evidence type="ECO:0000313" key="3">
    <source>
        <dbReference type="Proteomes" id="UP000018050"/>
    </source>
</evidence>
<dbReference type="EMBL" id="HG670424">
    <property type="protein sequence ID" value="CDI76612.1"/>
    <property type="molecule type" value="Genomic_DNA"/>
</dbReference>
<gene>
    <name evidence="2" type="ORF">EAH_00057370</name>
</gene>
<dbReference type="AlphaFoldDB" id="U6GAS7"/>
<name>U6GAS7_EIMAC</name>
<feature type="region of interest" description="Disordered" evidence="1">
    <location>
        <begin position="1"/>
        <end position="29"/>
    </location>
</feature>
<feature type="compositionally biased region" description="Gly residues" evidence="1">
    <location>
        <begin position="8"/>
        <end position="23"/>
    </location>
</feature>
<evidence type="ECO:0000256" key="1">
    <source>
        <dbReference type="SAM" id="MobiDB-lite"/>
    </source>
</evidence>
<organism evidence="2 3">
    <name type="scientific">Eimeria acervulina</name>
    <name type="common">Coccidian parasite</name>
    <dbReference type="NCBI Taxonomy" id="5801"/>
    <lineage>
        <taxon>Eukaryota</taxon>
        <taxon>Sar</taxon>
        <taxon>Alveolata</taxon>
        <taxon>Apicomplexa</taxon>
        <taxon>Conoidasida</taxon>
        <taxon>Coccidia</taxon>
        <taxon>Eucoccidiorida</taxon>
        <taxon>Eimeriorina</taxon>
        <taxon>Eimeriidae</taxon>
        <taxon>Eimeria</taxon>
    </lineage>
</organism>
<reference evidence="2" key="2">
    <citation type="submission" date="2013-10" db="EMBL/GenBank/DDBJ databases">
        <authorList>
            <person name="Aslett M."/>
        </authorList>
    </citation>
    <scope>NUCLEOTIDE SEQUENCE</scope>
    <source>
        <strain evidence="2">Houghton</strain>
    </source>
</reference>
<proteinExistence type="predicted"/>
<reference evidence="2" key="1">
    <citation type="submission" date="2013-10" db="EMBL/GenBank/DDBJ databases">
        <title>Genomic analysis of the causative agents of coccidiosis in chickens.</title>
        <authorList>
            <person name="Reid A.J."/>
            <person name="Blake D."/>
            <person name="Billington K."/>
            <person name="Browne H."/>
            <person name="Dunn M."/>
            <person name="Hung S."/>
            <person name="Kawahara F."/>
            <person name="Miranda-Saavedra D."/>
            <person name="Mourier T."/>
            <person name="Nagra H."/>
            <person name="Otto T.D."/>
            <person name="Rawlings N."/>
            <person name="Sanchez A."/>
            <person name="Sanders M."/>
            <person name="Subramaniam C."/>
            <person name="Tay Y."/>
            <person name="Dear P."/>
            <person name="Doerig C."/>
            <person name="Gruber A."/>
            <person name="Parkinson J."/>
            <person name="Shirley M."/>
            <person name="Wan K.L."/>
            <person name="Berriman M."/>
            <person name="Tomley F."/>
            <person name="Pain A."/>
        </authorList>
    </citation>
    <scope>NUCLEOTIDE SEQUENCE</scope>
    <source>
        <strain evidence="2">Houghton</strain>
    </source>
</reference>
<feature type="compositionally biased region" description="Basic and acidic residues" evidence="1">
    <location>
        <begin position="136"/>
        <end position="152"/>
    </location>
</feature>
<accession>U6GAS7</accession>
<dbReference type="VEuPathDB" id="ToxoDB:EAH_00057370"/>
<evidence type="ECO:0000313" key="2">
    <source>
        <dbReference type="EMBL" id="CDI76612.1"/>
    </source>
</evidence>
<sequence>MGDPAGAIMGGPVGGMGGPGGETGDPAGAMGDPARAMGGPLGGAILLDKRVTLPEQWASLLEEGVVLLEKWMILLEQRVSLLEQRVILLKQQVMLQHQRVILLQVMQEHTLTEKEVPRLTNRRQHMRLTNSSSSKSSREALAKADGQNDRVPADSDSMIELLRRFAC</sequence>
<dbReference type="Proteomes" id="UP000018050">
    <property type="component" value="Unassembled WGS sequence"/>
</dbReference>
<protein>
    <submittedName>
        <fullName evidence="2">Uncharacterized protein</fullName>
    </submittedName>
</protein>
<keyword evidence="3" id="KW-1185">Reference proteome</keyword>
<dbReference type="GeneID" id="25273807"/>